<protein>
    <submittedName>
        <fullName evidence="1">Uncharacterized protein</fullName>
    </submittedName>
</protein>
<dbReference type="Proteomes" id="UP000007241">
    <property type="component" value="Unassembled WGS sequence"/>
</dbReference>
<accession>F4PFQ7</accession>
<dbReference type="EMBL" id="GL882952">
    <property type="protein sequence ID" value="EGF75939.1"/>
    <property type="molecule type" value="Genomic_DNA"/>
</dbReference>
<name>F4PFQ7_BATDJ</name>
<keyword evidence="2" id="KW-1185">Reference proteome</keyword>
<evidence type="ECO:0000313" key="1">
    <source>
        <dbReference type="EMBL" id="EGF75939.1"/>
    </source>
</evidence>
<organism evidence="1 2">
    <name type="scientific">Batrachochytrium dendrobatidis (strain JAM81 / FGSC 10211)</name>
    <name type="common">Frog chytrid fungus</name>
    <dbReference type="NCBI Taxonomy" id="684364"/>
    <lineage>
        <taxon>Eukaryota</taxon>
        <taxon>Fungi</taxon>
        <taxon>Fungi incertae sedis</taxon>
        <taxon>Chytridiomycota</taxon>
        <taxon>Chytridiomycota incertae sedis</taxon>
        <taxon>Chytridiomycetes</taxon>
        <taxon>Rhizophydiales</taxon>
        <taxon>Rhizophydiales incertae sedis</taxon>
        <taxon>Batrachochytrium</taxon>
    </lineage>
</organism>
<dbReference type="InParanoid" id="F4PFQ7"/>
<dbReference type="AlphaFoldDB" id="F4PFQ7"/>
<evidence type="ECO:0000313" key="2">
    <source>
        <dbReference type="Proteomes" id="UP000007241"/>
    </source>
</evidence>
<dbReference type="SUPFAM" id="SSF53850">
    <property type="entry name" value="Periplasmic binding protein-like II"/>
    <property type="match status" value="1"/>
</dbReference>
<dbReference type="Gene3D" id="3.40.190.10">
    <property type="entry name" value="Periplasmic binding protein-like II"/>
    <property type="match status" value="1"/>
</dbReference>
<sequence>MKDDNGEILHESQTDYPMERVEHVHELMEQGLMTPEYYTMEETRAKEGIVNGSFGIVSDMHNYMPENKDLTYVALGPVNRVDGTNDMVIPYKSGYAGWSIPSNTEHPEHVMQFADWLASKEGKMLYFYGLEGRDYELDEQGNPVVKQEVLDLLESNPEEAKKLGFRGVGAYWGEHLAYTDLANVEDFGEQEWGESVRGEDTTAATEVLDMYNYDEKLAEARVIDGMTVQSFLYEFEGDNGGLTTALERYNEDVLRMYYAESLDVAQKILDETIANLEKNGLNEFIDFVEQKEADGVTIKF</sequence>
<gene>
    <name evidence="1" type="ORF">BATDEDRAFT_93198</name>
</gene>
<reference evidence="1 2" key="1">
    <citation type="submission" date="2009-12" db="EMBL/GenBank/DDBJ databases">
        <title>The draft genome of Batrachochytrium dendrobatidis.</title>
        <authorList>
            <consortium name="US DOE Joint Genome Institute (JGI-PGF)"/>
            <person name="Kuo A."/>
            <person name="Salamov A."/>
            <person name="Schmutz J."/>
            <person name="Lucas S."/>
            <person name="Pitluck S."/>
            <person name="Rosenblum E."/>
            <person name="Stajich J."/>
            <person name="Eisen M."/>
            <person name="Grigoriev I.V."/>
        </authorList>
    </citation>
    <scope>NUCLEOTIDE SEQUENCE [LARGE SCALE GENOMIC DNA]</scope>
    <source>
        <strain evidence="2">JAM81 / FGSC 10211</strain>
    </source>
</reference>
<dbReference type="OrthoDB" id="10529505at2759"/>
<dbReference type="HOGENOM" id="CLU_927442_0_0_1"/>
<proteinExistence type="predicted"/>